<comment type="caution">
    <text evidence="1">The sequence shown here is derived from an EMBL/GenBank/DDBJ whole genome shotgun (WGS) entry which is preliminary data.</text>
</comment>
<dbReference type="Proteomes" id="UP001190700">
    <property type="component" value="Unassembled WGS sequence"/>
</dbReference>
<evidence type="ECO:0000313" key="1">
    <source>
        <dbReference type="EMBL" id="KAK3246941.1"/>
    </source>
</evidence>
<reference evidence="1 2" key="1">
    <citation type="journal article" date="2015" name="Genome Biol. Evol.">
        <title>Comparative Genomics of a Bacterivorous Green Alga Reveals Evolutionary Causalities and Consequences of Phago-Mixotrophic Mode of Nutrition.</title>
        <authorList>
            <person name="Burns J.A."/>
            <person name="Paasch A."/>
            <person name="Narechania A."/>
            <person name="Kim E."/>
        </authorList>
    </citation>
    <scope>NUCLEOTIDE SEQUENCE [LARGE SCALE GENOMIC DNA]</scope>
    <source>
        <strain evidence="1 2">PLY_AMNH</strain>
    </source>
</reference>
<dbReference type="Pfam" id="PF07173">
    <property type="entry name" value="GRDP-like"/>
    <property type="match status" value="1"/>
</dbReference>
<dbReference type="PANTHER" id="PTHR34365">
    <property type="entry name" value="ENOLASE (DUF1399)"/>
    <property type="match status" value="1"/>
</dbReference>
<name>A0AAE0C208_9CHLO</name>
<sequence length="810" mass="86455">MLSGISLAGWLTGDWEPKYSELVEPRGSAAHPAVPQSTSVSLRPAALRHHLAFLRRVHVAQSGESCGLYRAGSEQLAVAVDRYVRCWLPLWASATLSTSAAGTESHLVPPLDVAWVWHCHRLAPLKYASFCRRKFGRVLDPGSAAFRLQCPAEPEPAGSAARDLWAAAYPSEPFFAGPSSGSGERAEPRGAGASMVSLGYDVEAAAERQSSFLWQVSGASYEDDAFLSAAVGRYACFLDLVGASRRTTGGKDAHVWVPPYDIDLAWHTHCLASTSGYLAESSIGSGGVPLEHDDSITERHEGGRLDLGWAATKQAWAERYDSGRSKAAAGDGNAGRLAKDGAVYCGEPPTWWFETPTGFLVRDDFVDAAERDALLTQVEAAAAGVDLAACRKGLECRVRAPVELKRRIRALVAASPAPERDEARKGQAGSDKACELVEAALQAPETSIPLGPEGVALGGPLWDEEVEVPARAAVLDVPMHRDAAQGQGPPVEGCTAVLYLGGGGRLLLEDEWTGREHHVETLPGRLVVWPNGRFRHGTRSAKPDGQSLPAARYMVGPMTLTDEVTTQYVNCGGGPEAPDAAESNADGSIALPLLPEVNDCNDCSCETVRYMPQSRVWEQMHFSQAGVSEAVWQAVVTDLTALPQMQYPGHCGGHPMYSACTMIMMMSPLLPIACCDMVYQGQYINPPIKAKFDEAAAQLIARHQPNFNAHGRLIEYQPKYRFKKGAERNAILIKIFGGPPALPQGGGVLPAVGDVCSPVQQNMTRVAWEGTQGHVAAVSCPGCGMAIQNPPGGSQLVTCPGCKTVMATPP</sequence>
<evidence type="ECO:0000313" key="2">
    <source>
        <dbReference type="Proteomes" id="UP001190700"/>
    </source>
</evidence>
<proteinExistence type="predicted"/>
<gene>
    <name evidence="1" type="ORF">CYMTET_43541</name>
</gene>
<dbReference type="EMBL" id="LGRX02029361">
    <property type="protein sequence ID" value="KAK3246941.1"/>
    <property type="molecule type" value="Genomic_DNA"/>
</dbReference>
<accession>A0AAE0C208</accession>
<dbReference type="PANTHER" id="PTHR34365:SF7">
    <property type="entry name" value="GLYCINE-RICH DOMAIN-CONTAINING PROTEIN 1"/>
    <property type="match status" value="1"/>
</dbReference>
<keyword evidence="2" id="KW-1185">Reference proteome</keyword>
<dbReference type="AlphaFoldDB" id="A0AAE0C208"/>
<protein>
    <submittedName>
        <fullName evidence="1">Uncharacterized protein</fullName>
    </submittedName>
</protein>
<organism evidence="1 2">
    <name type="scientific">Cymbomonas tetramitiformis</name>
    <dbReference type="NCBI Taxonomy" id="36881"/>
    <lineage>
        <taxon>Eukaryota</taxon>
        <taxon>Viridiplantae</taxon>
        <taxon>Chlorophyta</taxon>
        <taxon>Pyramimonadophyceae</taxon>
        <taxon>Pyramimonadales</taxon>
        <taxon>Pyramimonadaceae</taxon>
        <taxon>Cymbomonas</taxon>
    </lineage>
</organism>
<dbReference type="InterPro" id="IPR009836">
    <property type="entry name" value="GRDP-like"/>
</dbReference>